<reference evidence="3" key="2">
    <citation type="submission" date="2023-05" db="EMBL/GenBank/DDBJ databases">
        <authorList>
            <person name="Schelkunov M.I."/>
        </authorList>
    </citation>
    <scope>NUCLEOTIDE SEQUENCE</scope>
    <source>
        <strain evidence="3">Hsosn_3</strain>
        <tissue evidence="3">Leaf</tissue>
    </source>
</reference>
<gene>
    <name evidence="3" type="ORF">POM88_016638</name>
</gene>
<dbReference type="Pfam" id="PF03732">
    <property type="entry name" value="Retrotrans_gag"/>
    <property type="match status" value="1"/>
</dbReference>
<dbReference type="EMBL" id="JAUIZM010000004">
    <property type="protein sequence ID" value="KAK1388460.1"/>
    <property type="molecule type" value="Genomic_DNA"/>
</dbReference>
<evidence type="ECO:0000259" key="2">
    <source>
        <dbReference type="Pfam" id="PF03732"/>
    </source>
</evidence>
<name>A0AAD8IML6_9APIA</name>
<protein>
    <recommendedName>
        <fullName evidence="2">Retrotransposon gag domain-containing protein</fullName>
    </recommendedName>
</protein>
<dbReference type="AlphaFoldDB" id="A0AAD8IML6"/>
<feature type="compositionally biased region" description="Polar residues" evidence="1">
    <location>
        <begin position="132"/>
        <end position="142"/>
    </location>
</feature>
<accession>A0AAD8IML6</accession>
<reference evidence="3" key="1">
    <citation type="submission" date="2023-02" db="EMBL/GenBank/DDBJ databases">
        <title>Genome of toxic invasive species Heracleum sosnowskyi carries increased number of genes despite the absence of recent whole-genome duplications.</title>
        <authorList>
            <person name="Schelkunov M."/>
            <person name="Shtratnikova V."/>
            <person name="Makarenko M."/>
            <person name="Klepikova A."/>
            <person name="Omelchenko D."/>
            <person name="Novikova G."/>
            <person name="Obukhova E."/>
            <person name="Bogdanov V."/>
            <person name="Penin A."/>
            <person name="Logacheva M."/>
        </authorList>
    </citation>
    <scope>NUCLEOTIDE SEQUENCE</scope>
    <source>
        <strain evidence="3">Hsosn_3</strain>
        <tissue evidence="3">Leaf</tissue>
    </source>
</reference>
<feature type="compositionally biased region" description="Basic and acidic residues" evidence="1">
    <location>
        <begin position="145"/>
        <end position="159"/>
    </location>
</feature>
<proteinExistence type="predicted"/>
<feature type="region of interest" description="Disordered" evidence="1">
    <location>
        <begin position="105"/>
        <end position="159"/>
    </location>
</feature>
<comment type="caution">
    <text evidence="3">The sequence shown here is derived from an EMBL/GenBank/DDBJ whole genome shotgun (WGS) entry which is preliminary data.</text>
</comment>
<feature type="domain" description="Retrotransposon gag" evidence="2">
    <location>
        <begin position="311"/>
        <end position="397"/>
    </location>
</feature>
<evidence type="ECO:0000313" key="3">
    <source>
        <dbReference type="EMBL" id="KAK1388460.1"/>
    </source>
</evidence>
<feature type="region of interest" description="Disordered" evidence="1">
    <location>
        <begin position="1"/>
        <end position="35"/>
    </location>
</feature>
<feature type="compositionally biased region" description="Basic and acidic residues" evidence="1">
    <location>
        <begin position="173"/>
        <end position="192"/>
    </location>
</feature>
<sequence length="398" mass="45958">MSTWSTKPAMSTKPIRIGHDTLHNKQEVGGPSHPNYVRVRNADTDSTLNAGRMAPRDLRDVINQNQEVPAARVVNAQHQPEQVEPVIAPATPDAPVALNPQHFTQQHPLVDPNEGESEGNSRHSRAPPLPQRSRSNVNSGLGSSRDPDHERHNGDHHRDVTWAHYRRNREYDLRNQLDDRRQQRRAESEQPRNMHPSPPRGPILQKRNEQRTPHWERIHDTRDGLTAEQLAEQNARFQKQLDQLHKKVDGDPDFEIIESPFTLRLEAQPRDKKAKHPQLRFYNGDKNPGDHTQFFDQQMVMHDYNDLTKCRFFASTLEGHAQKWFSLLTPRSIDTWMEFKAAFLRRFRANRLHDIHTVSLEGIVQKKGESLDDYILHFKEGVNCVTSVDQGEAISAFR</sequence>
<dbReference type="PANTHER" id="PTHR33223">
    <property type="entry name" value="CCHC-TYPE DOMAIN-CONTAINING PROTEIN"/>
    <property type="match status" value="1"/>
</dbReference>
<keyword evidence="4" id="KW-1185">Reference proteome</keyword>
<organism evidence="3 4">
    <name type="scientific">Heracleum sosnowskyi</name>
    <dbReference type="NCBI Taxonomy" id="360622"/>
    <lineage>
        <taxon>Eukaryota</taxon>
        <taxon>Viridiplantae</taxon>
        <taxon>Streptophyta</taxon>
        <taxon>Embryophyta</taxon>
        <taxon>Tracheophyta</taxon>
        <taxon>Spermatophyta</taxon>
        <taxon>Magnoliopsida</taxon>
        <taxon>eudicotyledons</taxon>
        <taxon>Gunneridae</taxon>
        <taxon>Pentapetalae</taxon>
        <taxon>asterids</taxon>
        <taxon>campanulids</taxon>
        <taxon>Apiales</taxon>
        <taxon>Apiaceae</taxon>
        <taxon>Apioideae</taxon>
        <taxon>apioid superclade</taxon>
        <taxon>Tordylieae</taxon>
        <taxon>Tordyliinae</taxon>
        <taxon>Heracleum</taxon>
    </lineage>
</organism>
<feature type="compositionally biased region" description="Basic and acidic residues" evidence="1">
    <location>
        <begin position="17"/>
        <end position="26"/>
    </location>
</feature>
<feature type="region of interest" description="Disordered" evidence="1">
    <location>
        <begin position="173"/>
        <end position="213"/>
    </location>
</feature>
<dbReference type="PANTHER" id="PTHR33223:SF10">
    <property type="entry name" value="AMINOTRANSFERASE-LIKE PLANT MOBILE DOMAIN-CONTAINING PROTEIN"/>
    <property type="match status" value="1"/>
</dbReference>
<evidence type="ECO:0000256" key="1">
    <source>
        <dbReference type="SAM" id="MobiDB-lite"/>
    </source>
</evidence>
<dbReference type="Proteomes" id="UP001237642">
    <property type="component" value="Unassembled WGS sequence"/>
</dbReference>
<evidence type="ECO:0000313" key="4">
    <source>
        <dbReference type="Proteomes" id="UP001237642"/>
    </source>
</evidence>
<dbReference type="InterPro" id="IPR005162">
    <property type="entry name" value="Retrotrans_gag_dom"/>
</dbReference>